<dbReference type="EMBL" id="CAAALY010009672">
    <property type="protein sequence ID" value="VEL10677.1"/>
    <property type="molecule type" value="Genomic_DNA"/>
</dbReference>
<comment type="caution">
    <text evidence="2">The sequence shown here is derived from an EMBL/GenBank/DDBJ whole genome shotgun (WGS) entry which is preliminary data.</text>
</comment>
<sequence length="299" mass="32966">MFIYVTGLPVTPNEATSPKTNASLHEHSFTENSFKKAQREEKATDLLEAFTIFEEPFAAGSTFPTRPKIQSLLPKAPSHPPPLTLQSMTQPAPSSLIRTVAHASNFESNTPLQTYSSSPAHVLKTSTPPSLSPARIPNGIIPLVTPSNRKTMALVDWQPSLTELKTQARQLPSNMPLHTPQSQPHLPSKITTLPNSLVAPQQLSRSTEKINFPSYVPNHFSSPVSQMQFDPPNSLDPAMYSNLVSLIPFSPPLPTLHPLPLSQIDIDGVQTPVYTIQSYDYKDLIPEIDALLSSQYRFK</sequence>
<evidence type="ECO:0000313" key="2">
    <source>
        <dbReference type="EMBL" id="VEL10677.1"/>
    </source>
</evidence>
<feature type="region of interest" description="Disordered" evidence="1">
    <location>
        <begin position="110"/>
        <end position="133"/>
    </location>
</feature>
<gene>
    <name evidence="2" type="ORF">PXEA_LOCUS4117</name>
</gene>
<organism evidence="2 3">
    <name type="scientific">Protopolystoma xenopodis</name>
    <dbReference type="NCBI Taxonomy" id="117903"/>
    <lineage>
        <taxon>Eukaryota</taxon>
        <taxon>Metazoa</taxon>
        <taxon>Spiralia</taxon>
        <taxon>Lophotrochozoa</taxon>
        <taxon>Platyhelminthes</taxon>
        <taxon>Monogenea</taxon>
        <taxon>Polyopisthocotylea</taxon>
        <taxon>Polystomatidea</taxon>
        <taxon>Polystomatidae</taxon>
        <taxon>Protopolystoma</taxon>
    </lineage>
</organism>
<protein>
    <submittedName>
        <fullName evidence="2">Uncharacterized protein</fullName>
    </submittedName>
</protein>
<name>A0A3S5A9J1_9PLAT</name>
<evidence type="ECO:0000256" key="1">
    <source>
        <dbReference type="SAM" id="MobiDB-lite"/>
    </source>
</evidence>
<dbReference type="AlphaFoldDB" id="A0A3S5A9J1"/>
<proteinExistence type="predicted"/>
<feature type="compositionally biased region" description="Polar residues" evidence="1">
    <location>
        <begin position="110"/>
        <end position="129"/>
    </location>
</feature>
<evidence type="ECO:0000313" key="3">
    <source>
        <dbReference type="Proteomes" id="UP000784294"/>
    </source>
</evidence>
<reference evidence="2" key="1">
    <citation type="submission" date="2018-11" db="EMBL/GenBank/DDBJ databases">
        <authorList>
            <consortium name="Pathogen Informatics"/>
        </authorList>
    </citation>
    <scope>NUCLEOTIDE SEQUENCE</scope>
</reference>
<dbReference type="Proteomes" id="UP000784294">
    <property type="component" value="Unassembled WGS sequence"/>
</dbReference>
<keyword evidence="3" id="KW-1185">Reference proteome</keyword>
<accession>A0A3S5A9J1</accession>